<dbReference type="PANTHER" id="PTHR43540">
    <property type="entry name" value="PEROXYUREIDOACRYLATE/UREIDOACRYLATE AMIDOHYDROLASE-RELATED"/>
    <property type="match status" value="1"/>
</dbReference>
<dbReference type="RefSeq" id="WP_095521283.1">
    <property type="nucleotide sequence ID" value="NZ_NPKH01000036.1"/>
</dbReference>
<organism evidence="3 4">
    <name type="scientific">Mesorhizobium wenxiniae</name>
    <dbReference type="NCBI Taxonomy" id="2014805"/>
    <lineage>
        <taxon>Bacteria</taxon>
        <taxon>Pseudomonadati</taxon>
        <taxon>Pseudomonadota</taxon>
        <taxon>Alphaproteobacteria</taxon>
        <taxon>Hyphomicrobiales</taxon>
        <taxon>Phyllobacteriaceae</taxon>
        <taxon>Mesorhizobium</taxon>
    </lineage>
</organism>
<protein>
    <submittedName>
        <fullName evidence="3">Cysteine hydrolase</fullName>
    </submittedName>
</protein>
<feature type="domain" description="Isochorismatase-like" evidence="2">
    <location>
        <begin position="16"/>
        <end position="188"/>
    </location>
</feature>
<dbReference type="Gene3D" id="3.40.50.850">
    <property type="entry name" value="Isochorismatase-like"/>
    <property type="match status" value="1"/>
</dbReference>
<comment type="caution">
    <text evidence="3">The sequence shown here is derived from an EMBL/GenBank/DDBJ whole genome shotgun (WGS) entry which is preliminary data.</text>
</comment>
<gene>
    <name evidence="3" type="ORF">CIT31_28490</name>
</gene>
<dbReference type="EMBL" id="NPKH01000036">
    <property type="protein sequence ID" value="PAP92234.1"/>
    <property type="molecule type" value="Genomic_DNA"/>
</dbReference>
<keyword evidence="1 3" id="KW-0378">Hydrolase</keyword>
<dbReference type="InterPro" id="IPR050272">
    <property type="entry name" value="Isochorismatase-like_hydrls"/>
</dbReference>
<proteinExistence type="predicted"/>
<evidence type="ECO:0000259" key="2">
    <source>
        <dbReference type="Pfam" id="PF00857"/>
    </source>
</evidence>
<sequence length="202" mass="22350">MAALGLVHGPLGENSLHLCVDMQRLFAPGGPWAVPWAQNVLPVIEELTARHPQQTLFTRFVPAARPGEGPGMWARYYRRWAEVTLANIDTGLVDLMPSLARFVPPARTLDKHVYSPWTEGRLDAMLNGSGIDTLVITGGETDVCVLATVLGAIDRGFRVVLATDAICSSVDQTHDALMELYRSRFSEQVEAVRIEEVLENWR</sequence>
<dbReference type="Proteomes" id="UP000215931">
    <property type="component" value="Unassembled WGS sequence"/>
</dbReference>
<dbReference type="Pfam" id="PF00857">
    <property type="entry name" value="Isochorismatase"/>
    <property type="match status" value="1"/>
</dbReference>
<dbReference type="GO" id="GO:0016787">
    <property type="term" value="F:hydrolase activity"/>
    <property type="evidence" value="ECO:0007669"/>
    <property type="project" value="UniProtKB-KW"/>
</dbReference>
<reference evidence="3 4" key="1">
    <citation type="submission" date="2017-08" db="EMBL/GenBank/DDBJ databases">
        <title>Mesorhizobium wenxinae sp. nov., a novel rhizobial species isolated from root nodules of chickpea (Cicer arietinum L.).</title>
        <authorList>
            <person name="Zhang J."/>
        </authorList>
    </citation>
    <scope>NUCLEOTIDE SEQUENCE [LARGE SCALE GENOMIC DNA]</scope>
    <source>
        <strain evidence="4">WYCCWR 10019</strain>
    </source>
</reference>
<dbReference type="InterPro" id="IPR036380">
    <property type="entry name" value="Isochorismatase-like_sf"/>
</dbReference>
<evidence type="ECO:0000313" key="3">
    <source>
        <dbReference type="EMBL" id="PAP92234.1"/>
    </source>
</evidence>
<dbReference type="OrthoDB" id="9811489at2"/>
<evidence type="ECO:0000256" key="1">
    <source>
        <dbReference type="ARBA" id="ARBA00022801"/>
    </source>
</evidence>
<accession>A0A271K9R2</accession>
<dbReference type="CDD" id="cd00431">
    <property type="entry name" value="cysteine_hydrolases"/>
    <property type="match status" value="1"/>
</dbReference>
<dbReference type="AlphaFoldDB" id="A0A271K9R2"/>
<keyword evidence="4" id="KW-1185">Reference proteome</keyword>
<dbReference type="SUPFAM" id="SSF52499">
    <property type="entry name" value="Isochorismatase-like hydrolases"/>
    <property type="match status" value="1"/>
</dbReference>
<evidence type="ECO:0000313" key="4">
    <source>
        <dbReference type="Proteomes" id="UP000215931"/>
    </source>
</evidence>
<dbReference type="PANTHER" id="PTHR43540:SF6">
    <property type="entry name" value="ISOCHORISMATASE-LIKE DOMAIN-CONTAINING PROTEIN"/>
    <property type="match status" value="1"/>
</dbReference>
<name>A0A271K9R2_9HYPH</name>
<dbReference type="InterPro" id="IPR000868">
    <property type="entry name" value="Isochorismatase-like_dom"/>
</dbReference>